<keyword evidence="3" id="KW-1185">Reference proteome</keyword>
<dbReference type="Proteomes" id="UP000235965">
    <property type="component" value="Unassembled WGS sequence"/>
</dbReference>
<proteinExistence type="predicted"/>
<evidence type="ECO:0000256" key="1">
    <source>
        <dbReference type="SAM" id="MobiDB-lite"/>
    </source>
</evidence>
<organism evidence="2 3">
    <name type="scientific">Cryptotermes secundus</name>
    <dbReference type="NCBI Taxonomy" id="105785"/>
    <lineage>
        <taxon>Eukaryota</taxon>
        <taxon>Metazoa</taxon>
        <taxon>Ecdysozoa</taxon>
        <taxon>Arthropoda</taxon>
        <taxon>Hexapoda</taxon>
        <taxon>Insecta</taxon>
        <taxon>Pterygota</taxon>
        <taxon>Neoptera</taxon>
        <taxon>Polyneoptera</taxon>
        <taxon>Dictyoptera</taxon>
        <taxon>Blattodea</taxon>
        <taxon>Blattoidea</taxon>
        <taxon>Termitoidae</taxon>
        <taxon>Kalotermitidae</taxon>
        <taxon>Cryptotermitinae</taxon>
        <taxon>Cryptotermes</taxon>
    </lineage>
</organism>
<name>A0A2J7RPB3_9NEOP</name>
<reference evidence="2 3" key="1">
    <citation type="submission" date="2017-12" db="EMBL/GenBank/DDBJ databases">
        <title>Hemimetabolous genomes reveal molecular basis of termite eusociality.</title>
        <authorList>
            <person name="Harrison M.C."/>
            <person name="Jongepier E."/>
            <person name="Robertson H.M."/>
            <person name="Arning N."/>
            <person name="Bitard-Feildel T."/>
            <person name="Chao H."/>
            <person name="Childers C.P."/>
            <person name="Dinh H."/>
            <person name="Doddapaneni H."/>
            <person name="Dugan S."/>
            <person name="Gowin J."/>
            <person name="Greiner C."/>
            <person name="Han Y."/>
            <person name="Hu H."/>
            <person name="Hughes D.S.T."/>
            <person name="Huylmans A.-K."/>
            <person name="Kemena C."/>
            <person name="Kremer L.P.M."/>
            <person name="Lee S.L."/>
            <person name="Lopez-Ezquerra A."/>
            <person name="Mallet L."/>
            <person name="Monroy-Kuhn J.M."/>
            <person name="Moser A."/>
            <person name="Murali S.C."/>
            <person name="Muzny D.M."/>
            <person name="Otani S."/>
            <person name="Piulachs M.-D."/>
            <person name="Poelchau M."/>
            <person name="Qu J."/>
            <person name="Schaub F."/>
            <person name="Wada-Katsumata A."/>
            <person name="Worley K.C."/>
            <person name="Xie Q."/>
            <person name="Ylla G."/>
            <person name="Poulsen M."/>
            <person name="Gibbs R.A."/>
            <person name="Schal C."/>
            <person name="Richards S."/>
            <person name="Belles X."/>
            <person name="Korb J."/>
            <person name="Bornberg-Bauer E."/>
        </authorList>
    </citation>
    <scope>NUCLEOTIDE SEQUENCE [LARGE SCALE GENOMIC DNA]</scope>
    <source>
        <tissue evidence="2">Whole body</tissue>
    </source>
</reference>
<feature type="region of interest" description="Disordered" evidence="1">
    <location>
        <begin position="42"/>
        <end position="74"/>
    </location>
</feature>
<sequence>MHQHMNFVCAPPLHPVPSERNGRCGCFLSLQNSRASRSCGRCDKERTRVPPPRAALTQHSIRDIPGASTGAGIP</sequence>
<evidence type="ECO:0000313" key="3">
    <source>
        <dbReference type="Proteomes" id="UP000235965"/>
    </source>
</evidence>
<comment type="caution">
    <text evidence="2">The sequence shown here is derived from an EMBL/GenBank/DDBJ whole genome shotgun (WGS) entry which is preliminary data.</text>
</comment>
<protein>
    <submittedName>
        <fullName evidence="2">Uncharacterized protein</fullName>
    </submittedName>
</protein>
<accession>A0A2J7RPB3</accession>
<dbReference type="InParanoid" id="A0A2J7RPB3"/>
<gene>
    <name evidence="2" type="ORF">B7P43_G17871</name>
</gene>
<dbReference type="EMBL" id="NEVH01001374">
    <property type="protein sequence ID" value="PNF42670.1"/>
    <property type="molecule type" value="Genomic_DNA"/>
</dbReference>
<dbReference type="AlphaFoldDB" id="A0A2J7RPB3"/>
<evidence type="ECO:0000313" key="2">
    <source>
        <dbReference type="EMBL" id="PNF42670.1"/>
    </source>
</evidence>